<reference evidence="7 8" key="1">
    <citation type="submission" date="2015-06" db="EMBL/GenBank/DDBJ databases">
        <title>Cloning and characterization of the uncialamcin biosynthetic gene cluster.</title>
        <authorList>
            <person name="Yan X."/>
            <person name="Huang T."/>
            <person name="Ge H."/>
            <person name="Shen B."/>
        </authorList>
    </citation>
    <scope>NUCLEOTIDE SEQUENCE [LARGE SCALE GENOMIC DNA]</scope>
    <source>
        <strain evidence="7 8">DCA2648</strain>
    </source>
</reference>
<dbReference type="EMBL" id="LFBV01000012">
    <property type="protein sequence ID" value="OKH90437.1"/>
    <property type="molecule type" value="Genomic_DNA"/>
</dbReference>
<keyword evidence="3" id="KW-0812">Transmembrane</keyword>
<accession>A0A1Q4UXX1</accession>
<comment type="subcellular location">
    <subcellularLocation>
        <location evidence="1">Cell membrane</location>
        <topology evidence="1">Multi-pass membrane protein</topology>
    </subcellularLocation>
</comment>
<dbReference type="AlphaFoldDB" id="A0A1Q4UXX1"/>
<dbReference type="InterPro" id="IPR018076">
    <property type="entry name" value="T2SS_GspF_dom"/>
</dbReference>
<dbReference type="STRING" id="1048205.AB852_35295"/>
<evidence type="ECO:0000256" key="1">
    <source>
        <dbReference type="ARBA" id="ARBA00004651"/>
    </source>
</evidence>
<evidence type="ECO:0000256" key="2">
    <source>
        <dbReference type="ARBA" id="ARBA00022475"/>
    </source>
</evidence>
<dbReference type="PANTHER" id="PTHR35007:SF3">
    <property type="entry name" value="POSSIBLE CONSERVED ALANINE RICH MEMBRANE PROTEIN"/>
    <property type="match status" value="1"/>
</dbReference>
<dbReference type="Proteomes" id="UP000186455">
    <property type="component" value="Unassembled WGS sequence"/>
</dbReference>
<comment type="caution">
    <text evidence="7">The sequence shown here is derived from an EMBL/GenBank/DDBJ whole genome shotgun (WGS) entry which is preliminary data.</text>
</comment>
<keyword evidence="5" id="KW-0472">Membrane</keyword>
<dbReference type="Pfam" id="PF00482">
    <property type="entry name" value="T2SSF"/>
    <property type="match status" value="1"/>
</dbReference>
<evidence type="ECO:0000313" key="7">
    <source>
        <dbReference type="EMBL" id="OKH90437.1"/>
    </source>
</evidence>
<gene>
    <name evidence="7" type="ORF">AB852_35295</name>
</gene>
<proteinExistence type="predicted"/>
<feature type="domain" description="Type II secretion system protein GspF" evidence="6">
    <location>
        <begin position="55"/>
        <end position="177"/>
    </location>
</feature>
<dbReference type="GO" id="GO:0005886">
    <property type="term" value="C:plasma membrane"/>
    <property type="evidence" value="ECO:0007669"/>
    <property type="project" value="UniProtKB-SubCell"/>
</dbReference>
<evidence type="ECO:0000259" key="6">
    <source>
        <dbReference type="Pfam" id="PF00482"/>
    </source>
</evidence>
<name>A0A1Q4UXX1_9ACTN</name>
<keyword evidence="2" id="KW-1003">Cell membrane</keyword>
<sequence length="194" mass="18806">MLGIGCAALLFVEGAAGLVAGVLAGAGAWWAGRRVGSATEGPDLTRVAGELPLAADLLGACVAAGAEPVSAARAVGDALGGPVGVCLARGAAEVRLGAGPAYAWRELAALPDGAGLARLLERAGDSGAPAAAPVARYAAQARARWSRTATARARRAGVLVTAPVGLCFLPAFVVVGVLPVVVGLAGRLLAGGDG</sequence>
<evidence type="ECO:0000256" key="4">
    <source>
        <dbReference type="ARBA" id="ARBA00022989"/>
    </source>
</evidence>
<organism evidence="7 8">
    <name type="scientific">Streptomyces uncialis</name>
    <dbReference type="NCBI Taxonomy" id="1048205"/>
    <lineage>
        <taxon>Bacteria</taxon>
        <taxon>Bacillati</taxon>
        <taxon>Actinomycetota</taxon>
        <taxon>Actinomycetes</taxon>
        <taxon>Kitasatosporales</taxon>
        <taxon>Streptomycetaceae</taxon>
        <taxon>Streptomyces</taxon>
    </lineage>
</organism>
<evidence type="ECO:0000256" key="5">
    <source>
        <dbReference type="ARBA" id="ARBA00023136"/>
    </source>
</evidence>
<keyword evidence="4" id="KW-1133">Transmembrane helix</keyword>
<evidence type="ECO:0000313" key="8">
    <source>
        <dbReference type="Proteomes" id="UP000186455"/>
    </source>
</evidence>
<keyword evidence="8" id="KW-1185">Reference proteome</keyword>
<protein>
    <submittedName>
        <fullName evidence="7">Membrane protein</fullName>
    </submittedName>
</protein>
<evidence type="ECO:0000256" key="3">
    <source>
        <dbReference type="ARBA" id="ARBA00022692"/>
    </source>
</evidence>
<dbReference type="PANTHER" id="PTHR35007">
    <property type="entry name" value="INTEGRAL MEMBRANE PROTEIN-RELATED"/>
    <property type="match status" value="1"/>
</dbReference>